<evidence type="ECO:0000313" key="3">
    <source>
        <dbReference type="Proteomes" id="UP000464495"/>
    </source>
</evidence>
<accession>A0A6P1T5X0</accession>
<feature type="transmembrane region" description="Helical" evidence="1">
    <location>
        <begin position="6"/>
        <end position="25"/>
    </location>
</feature>
<evidence type="ECO:0000256" key="1">
    <source>
        <dbReference type="SAM" id="Phobius"/>
    </source>
</evidence>
<gene>
    <name evidence="2" type="ORF">GO499_16670</name>
</gene>
<dbReference type="RefSeq" id="WP_161863234.1">
    <property type="nucleotide sequence ID" value="NZ_CP046620.1"/>
</dbReference>
<dbReference type="KEGG" id="amaq:GO499_16670"/>
<sequence length="96" mass="10793">MPAPIAPIAWTVLRFGALAATTYYVSRRASMRPKDIWRESALDGVHDGLEVTTDRSEAEANAHTAARFRRTFRMGEGRGVEVDFAALGRFRVRRID</sequence>
<name>A0A6P1T5X0_9RHOB</name>
<keyword evidence="1" id="KW-0812">Transmembrane</keyword>
<protein>
    <submittedName>
        <fullName evidence="2">Uncharacterized protein</fullName>
    </submittedName>
</protein>
<dbReference type="AlphaFoldDB" id="A0A6P1T5X0"/>
<dbReference type="Proteomes" id="UP000464495">
    <property type="component" value="Chromosome"/>
</dbReference>
<dbReference type="EMBL" id="CP046620">
    <property type="protein sequence ID" value="QHQ36689.1"/>
    <property type="molecule type" value="Genomic_DNA"/>
</dbReference>
<keyword evidence="3" id="KW-1185">Reference proteome</keyword>
<organism evidence="2 3">
    <name type="scientific">Algicella marina</name>
    <dbReference type="NCBI Taxonomy" id="2683284"/>
    <lineage>
        <taxon>Bacteria</taxon>
        <taxon>Pseudomonadati</taxon>
        <taxon>Pseudomonadota</taxon>
        <taxon>Alphaproteobacteria</taxon>
        <taxon>Rhodobacterales</taxon>
        <taxon>Paracoccaceae</taxon>
        <taxon>Algicella</taxon>
    </lineage>
</organism>
<evidence type="ECO:0000313" key="2">
    <source>
        <dbReference type="EMBL" id="QHQ36689.1"/>
    </source>
</evidence>
<proteinExistence type="predicted"/>
<keyword evidence="1" id="KW-0472">Membrane</keyword>
<keyword evidence="1" id="KW-1133">Transmembrane helix</keyword>
<reference evidence="2 3" key="1">
    <citation type="submission" date="2019-12" db="EMBL/GenBank/DDBJ databases">
        <title>Complete genome sequence of Algicella marina strain 9Alg 56(T) isolated from the red alga Tichocarpus crinitus.</title>
        <authorList>
            <person name="Kim S.-G."/>
            <person name="Nedashkovskaya O.I."/>
        </authorList>
    </citation>
    <scope>NUCLEOTIDE SEQUENCE [LARGE SCALE GENOMIC DNA]</scope>
    <source>
        <strain evidence="2 3">9Alg 56</strain>
    </source>
</reference>